<sequence>MVKTTVLEHSLLCKLCKEELVPVEEKIYTTGGDMNLESEIHSIIYKCPNDRSFDGTHTTREIRSD</sequence>
<organism evidence="1">
    <name type="scientific">marine sediment metagenome</name>
    <dbReference type="NCBI Taxonomy" id="412755"/>
    <lineage>
        <taxon>unclassified sequences</taxon>
        <taxon>metagenomes</taxon>
        <taxon>ecological metagenomes</taxon>
    </lineage>
</organism>
<gene>
    <name evidence="1" type="ORF">LCGC14_1094210</name>
</gene>
<reference evidence="1" key="1">
    <citation type="journal article" date="2015" name="Nature">
        <title>Complex archaea that bridge the gap between prokaryotes and eukaryotes.</title>
        <authorList>
            <person name="Spang A."/>
            <person name="Saw J.H."/>
            <person name="Jorgensen S.L."/>
            <person name="Zaremba-Niedzwiedzka K."/>
            <person name="Martijn J."/>
            <person name="Lind A.E."/>
            <person name="van Eijk R."/>
            <person name="Schleper C."/>
            <person name="Guy L."/>
            <person name="Ettema T.J."/>
        </authorList>
    </citation>
    <scope>NUCLEOTIDE SEQUENCE</scope>
</reference>
<proteinExistence type="predicted"/>
<name>A0A0F9MBL6_9ZZZZ</name>
<accession>A0A0F9MBL6</accession>
<comment type="caution">
    <text evidence="1">The sequence shown here is derived from an EMBL/GenBank/DDBJ whole genome shotgun (WGS) entry which is preliminary data.</text>
</comment>
<evidence type="ECO:0000313" key="1">
    <source>
        <dbReference type="EMBL" id="KKN04760.1"/>
    </source>
</evidence>
<dbReference type="AlphaFoldDB" id="A0A0F9MBL6"/>
<protein>
    <submittedName>
        <fullName evidence="1">Uncharacterized protein</fullName>
    </submittedName>
</protein>
<dbReference type="EMBL" id="LAZR01004880">
    <property type="protein sequence ID" value="KKN04760.1"/>
    <property type="molecule type" value="Genomic_DNA"/>
</dbReference>